<dbReference type="AlphaFoldDB" id="A0A4C1SRV1"/>
<evidence type="ECO:0000313" key="2">
    <source>
        <dbReference type="Proteomes" id="UP000299102"/>
    </source>
</evidence>
<comment type="caution">
    <text evidence="1">The sequence shown here is derived from an EMBL/GenBank/DDBJ whole genome shotgun (WGS) entry which is preliminary data.</text>
</comment>
<accession>A0A4C1SRV1</accession>
<name>A0A4C1SRV1_EUMVA</name>
<protein>
    <recommendedName>
        <fullName evidence="3">Mos1 transposase HTH domain-containing protein</fullName>
    </recommendedName>
</protein>
<keyword evidence="2" id="KW-1185">Reference proteome</keyword>
<proteinExistence type="predicted"/>
<reference evidence="1 2" key="1">
    <citation type="journal article" date="2019" name="Commun. Biol.">
        <title>The bagworm genome reveals a unique fibroin gene that provides high tensile strength.</title>
        <authorList>
            <person name="Kono N."/>
            <person name="Nakamura H."/>
            <person name="Ohtoshi R."/>
            <person name="Tomita M."/>
            <person name="Numata K."/>
            <person name="Arakawa K."/>
        </authorList>
    </citation>
    <scope>NUCLEOTIDE SEQUENCE [LARGE SCALE GENOMIC DNA]</scope>
</reference>
<dbReference type="OrthoDB" id="10017160at2759"/>
<evidence type="ECO:0008006" key="3">
    <source>
        <dbReference type="Google" id="ProtNLM"/>
    </source>
</evidence>
<sequence length="91" mass="10582">MKTTIYNWFSEFKGGRVNLCDKFRYGQSSTAVNNKNIDAMRRMIRNRQARVLPCDSGNLRHRHESNTINPTQTFGYEKAVLAVDSTYLTEF</sequence>
<evidence type="ECO:0000313" key="1">
    <source>
        <dbReference type="EMBL" id="GBP04705.1"/>
    </source>
</evidence>
<organism evidence="1 2">
    <name type="scientific">Eumeta variegata</name>
    <name type="common">Bagworm moth</name>
    <name type="synonym">Eumeta japonica</name>
    <dbReference type="NCBI Taxonomy" id="151549"/>
    <lineage>
        <taxon>Eukaryota</taxon>
        <taxon>Metazoa</taxon>
        <taxon>Ecdysozoa</taxon>
        <taxon>Arthropoda</taxon>
        <taxon>Hexapoda</taxon>
        <taxon>Insecta</taxon>
        <taxon>Pterygota</taxon>
        <taxon>Neoptera</taxon>
        <taxon>Endopterygota</taxon>
        <taxon>Lepidoptera</taxon>
        <taxon>Glossata</taxon>
        <taxon>Ditrysia</taxon>
        <taxon>Tineoidea</taxon>
        <taxon>Psychidae</taxon>
        <taxon>Oiketicinae</taxon>
        <taxon>Eumeta</taxon>
    </lineage>
</organism>
<gene>
    <name evidence="1" type="ORF">EVAR_3665_1</name>
</gene>
<dbReference type="EMBL" id="BGZK01000015">
    <property type="protein sequence ID" value="GBP04705.1"/>
    <property type="molecule type" value="Genomic_DNA"/>
</dbReference>
<dbReference type="Proteomes" id="UP000299102">
    <property type="component" value="Unassembled WGS sequence"/>
</dbReference>